<evidence type="ECO:0000256" key="3">
    <source>
        <dbReference type="PIRSR" id="PIRSR610972-2"/>
    </source>
</evidence>
<name>A0A1M6L5C6_9FIRM</name>
<dbReference type="SFLD" id="SFLDS00003">
    <property type="entry name" value="Haloacid_Dehalogenase"/>
    <property type="match status" value="1"/>
</dbReference>
<feature type="site" description="Important for catalytic activity and assists the phosphoryl transfer reaction to Asp8 by balancing charge and orienting the reacting groups" evidence="5">
    <location>
        <position position="146"/>
    </location>
</feature>
<dbReference type="NCBIfam" id="TIGR01549">
    <property type="entry name" value="HAD-SF-IA-v1"/>
    <property type="match status" value="1"/>
</dbReference>
<dbReference type="InterPro" id="IPR010976">
    <property type="entry name" value="B-phosphoglucomutase_hydrolase"/>
</dbReference>
<feature type="active site" description="Proton donor/acceptor" evidence="2">
    <location>
        <position position="10"/>
    </location>
</feature>
<feature type="binding site" evidence="4">
    <location>
        <position position="170"/>
    </location>
    <ligand>
        <name>Mg(2+)</name>
        <dbReference type="ChEBI" id="CHEBI:18420"/>
    </ligand>
</feature>
<feature type="binding site" evidence="3">
    <location>
        <position position="77"/>
    </location>
    <ligand>
        <name>substrate</name>
    </ligand>
</feature>
<dbReference type="InterPro" id="IPR036412">
    <property type="entry name" value="HAD-like_sf"/>
</dbReference>
<feature type="binding site" evidence="3">
    <location>
        <position position="24"/>
    </location>
    <ligand>
        <name>substrate</name>
    </ligand>
</feature>
<gene>
    <name evidence="6" type="ORF">SAMN02745975_02585</name>
</gene>
<comment type="similarity">
    <text evidence="1">Belongs to the HAD-like hydrolase superfamily. CbbY/CbbZ/Gph/YieH family.</text>
</comment>
<dbReference type="NCBIfam" id="TIGR01990">
    <property type="entry name" value="bPGM"/>
    <property type="match status" value="1"/>
</dbReference>
<dbReference type="SFLD" id="SFLDG01135">
    <property type="entry name" value="C1.5.6:_HAD__Beta-PGM__Phospha"/>
    <property type="match status" value="1"/>
</dbReference>
<feature type="active site" description="Nucleophile" evidence="2">
    <location>
        <position position="8"/>
    </location>
</feature>
<feature type="binding site" evidence="3">
    <location>
        <begin position="115"/>
        <end position="119"/>
    </location>
    <ligand>
        <name>substrate</name>
    </ligand>
</feature>
<dbReference type="InterPro" id="IPR010972">
    <property type="entry name" value="Beta-PGM"/>
</dbReference>
<feature type="binding site" evidence="4">
    <location>
        <position position="8"/>
    </location>
    <ligand>
        <name>Mg(2+)</name>
        <dbReference type="ChEBI" id="CHEBI:18420"/>
    </ligand>
</feature>
<feature type="binding site" evidence="4">
    <location>
        <position position="10"/>
    </location>
    <ligand>
        <name>Mg(2+)</name>
        <dbReference type="ChEBI" id="CHEBI:18420"/>
    </ligand>
</feature>
<dbReference type="PRINTS" id="PR00413">
    <property type="entry name" value="HADHALOGNASE"/>
</dbReference>
<evidence type="ECO:0000256" key="4">
    <source>
        <dbReference type="PIRSR" id="PIRSR610972-3"/>
    </source>
</evidence>
<feature type="binding site" evidence="3">
    <location>
        <position position="146"/>
    </location>
    <ligand>
        <name>substrate</name>
    </ligand>
</feature>
<dbReference type="Pfam" id="PF00702">
    <property type="entry name" value="Hydrolase"/>
    <property type="match status" value="1"/>
</dbReference>
<keyword evidence="4" id="KW-0479">Metal-binding</keyword>
<dbReference type="CDD" id="cd02598">
    <property type="entry name" value="HAD_BPGM"/>
    <property type="match status" value="1"/>
</dbReference>
<evidence type="ECO:0000256" key="5">
    <source>
        <dbReference type="PIRSR" id="PIRSR610972-4"/>
    </source>
</evidence>
<feature type="site" description="Important for catalytic activity and assists the phosphoryl transfer reaction to Asp8 by balancing charge and orienting the reacting groups" evidence="5">
    <location>
        <position position="115"/>
    </location>
</feature>
<dbReference type="Proteomes" id="UP000184536">
    <property type="component" value="Unassembled WGS sequence"/>
</dbReference>
<organism evidence="6 7">
    <name type="scientific">Geosporobacter subterraneus DSM 17957</name>
    <dbReference type="NCBI Taxonomy" id="1121919"/>
    <lineage>
        <taxon>Bacteria</taxon>
        <taxon>Bacillati</taxon>
        <taxon>Bacillota</taxon>
        <taxon>Clostridia</taxon>
        <taxon>Peptostreptococcales</taxon>
        <taxon>Thermotaleaceae</taxon>
        <taxon>Geosporobacter</taxon>
    </lineage>
</organism>
<dbReference type="InterPro" id="IPR023214">
    <property type="entry name" value="HAD_sf"/>
</dbReference>
<evidence type="ECO:0000256" key="1">
    <source>
        <dbReference type="ARBA" id="ARBA00006171"/>
    </source>
</evidence>
<dbReference type="GO" id="GO:0008801">
    <property type="term" value="F:beta-phosphoglucomutase activity"/>
    <property type="evidence" value="ECO:0007669"/>
    <property type="project" value="InterPro"/>
</dbReference>
<feature type="binding site" evidence="4">
    <location>
        <position position="171"/>
    </location>
    <ligand>
        <name>Mg(2+)</name>
        <dbReference type="ChEBI" id="CHEBI:18420"/>
    </ligand>
</feature>
<dbReference type="SFLD" id="SFLDG01129">
    <property type="entry name" value="C1.5:_HAD__Beta-PGM__Phosphata"/>
    <property type="match status" value="1"/>
</dbReference>
<dbReference type="SFLD" id="SFLDF00046">
    <property type="entry name" value="beta-phosphoglucomutase"/>
    <property type="match status" value="1"/>
</dbReference>
<dbReference type="GO" id="GO:0005975">
    <property type="term" value="P:carbohydrate metabolic process"/>
    <property type="evidence" value="ECO:0007669"/>
    <property type="project" value="InterPro"/>
</dbReference>
<feature type="binding site" evidence="3">
    <location>
        <begin position="8"/>
        <end position="10"/>
    </location>
    <ligand>
        <name>substrate</name>
    </ligand>
</feature>
<dbReference type="NCBIfam" id="TIGR01509">
    <property type="entry name" value="HAD-SF-IA-v3"/>
    <property type="match status" value="1"/>
</dbReference>
<reference evidence="7" key="1">
    <citation type="submission" date="2016-11" db="EMBL/GenBank/DDBJ databases">
        <authorList>
            <person name="Varghese N."/>
            <person name="Submissions S."/>
        </authorList>
    </citation>
    <scope>NUCLEOTIDE SEQUENCE [LARGE SCALE GENOMIC DNA]</scope>
    <source>
        <strain evidence="7">DSM 17957</strain>
    </source>
</reference>
<evidence type="ECO:0000313" key="6">
    <source>
        <dbReference type="EMBL" id="SHJ66407.1"/>
    </source>
</evidence>
<keyword evidence="7" id="KW-1185">Reference proteome</keyword>
<dbReference type="Gene3D" id="3.40.50.1000">
    <property type="entry name" value="HAD superfamily/HAD-like"/>
    <property type="match status" value="1"/>
</dbReference>
<feature type="binding site" evidence="3">
    <location>
        <begin position="43"/>
        <end position="48"/>
    </location>
    <ligand>
        <name>substrate</name>
    </ligand>
</feature>
<dbReference type="GO" id="GO:0000287">
    <property type="term" value="F:magnesium ion binding"/>
    <property type="evidence" value="ECO:0007669"/>
    <property type="project" value="InterPro"/>
</dbReference>
<dbReference type="EMBL" id="FQZV01000034">
    <property type="protein sequence ID" value="SHJ66407.1"/>
    <property type="molecule type" value="Genomic_DNA"/>
</dbReference>
<evidence type="ECO:0000256" key="2">
    <source>
        <dbReference type="PIRSR" id="PIRSR610972-1"/>
    </source>
</evidence>
<accession>A0A1M6L5C6</accession>
<feature type="binding site" evidence="3">
    <location>
        <position position="51"/>
    </location>
    <ligand>
        <name>substrate</name>
    </ligand>
</feature>
<dbReference type="SUPFAM" id="SSF56784">
    <property type="entry name" value="HAD-like"/>
    <property type="match status" value="1"/>
</dbReference>
<sequence length="214" mass="23260">MIKAVIFDLDGVITETSHQHFEAWKAIAHMIGVEIDSSVNESLKGVSREESLKIILAHGGILGKYTEDEMEKLSFCKNEYYKQLISQFTPENVFEGVVELFAFLRAKGIKIAIGSASHNAPALIKAMALEEYIDYIVDPSEVKKGKPAPDIFLKAAEALEVEPSECIGVEDAIAGIKAIKAAGMYAIGIGDAEVLKEADIVFNSIAEIDLSIIT</sequence>
<dbReference type="PANTHER" id="PTHR18901:SF38">
    <property type="entry name" value="PSEUDOURIDINE-5'-PHOSPHATASE"/>
    <property type="match status" value="1"/>
</dbReference>
<keyword evidence="4" id="KW-0460">Magnesium</keyword>
<dbReference type="AlphaFoldDB" id="A0A1M6L5C6"/>
<dbReference type="RefSeq" id="WP_190014494.1">
    <property type="nucleotide sequence ID" value="NZ_FQZV01000034.1"/>
</dbReference>
<comment type="cofactor">
    <cofactor evidence="4">
        <name>Mg(2+)</name>
        <dbReference type="ChEBI" id="CHEBI:18420"/>
    </cofactor>
    <text evidence="4">Binds 2 magnesium ions per subunit.</text>
</comment>
<evidence type="ECO:0000313" key="7">
    <source>
        <dbReference type="Proteomes" id="UP000184536"/>
    </source>
</evidence>
<dbReference type="NCBIfam" id="TIGR02009">
    <property type="entry name" value="PGMB-YQAB-SF"/>
    <property type="match status" value="1"/>
</dbReference>
<dbReference type="PANTHER" id="PTHR18901">
    <property type="entry name" value="2-DEOXYGLUCOSE-6-PHOSPHATE PHOSPHATASE 2"/>
    <property type="match status" value="1"/>
</dbReference>
<dbReference type="InterPro" id="IPR006439">
    <property type="entry name" value="HAD-SF_hydro_IA"/>
</dbReference>
<proteinExistence type="inferred from homology"/>
<dbReference type="Gene3D" id="1.10.150.240">
    <property type="entry name" value="Putative phosphatase, domain 2"/>
    <property type="match status" value="1"/>
</dbReference>
<dbReference type="InterPro" id="IPR023198">
    <property type="entry name" value="PGP-like_dom2"/>
</dbReference>
<dbReference type="STRING" id="1121919.SAMN02745975_02585"/>
<protein>
    <submittedName>
        <fullName evidence="6">Beta-phosphoglucomutase</fullName>
    </submittedName>
</protein>